<feature type="domain" description="Cyclic nucleotide-binding" evidence="1">
    <location>
        <begin position="194"/>
        <end position="244"/>
    </location>
</feature>
<name>A0A0F8WZ76_9ZZZZ</name>
<accession>A0A0F8WZ76</accession>
<evidence type="ECO:0000313" key="2">
    <source>
        <dbReference type="EMBL" id="KKK61958.1"/>
    </source>
</evidence>
<dbReference type="AlphaFoldDB" id="A0A0F8WZ76"/>
<sequence>MHIKNPPQHLAMALLIFLLTLTVTIQASAQVKDDAGSEEVVRDGTDPRDFGRRFQLQNEYLELKDSGKINTTKVVINNFLGLRGNFNPTIEIPLVYRDPSIPGVNTEFGLGDILFRGYFKKPTSRQLTFIYGGELKLPSAEEDILGTGKWTASPMLGFVYALNKTDIFAPIYFHDVSFSGNDGRADIHKGRFRIFVKKTISKQFYILGEGQIVIDYENDNESEFFLSADFGAIFAEGTILTVKPGIGIDPGPGEREWGVTLS</sequence>
<feature type="non-terminal residue" evidence="2">
    <location>
        <position position="262"/>
    </location>
</feature>
<gene>
    <name evidence="2" type="ORF">LCGC14_3009120</name>
</gene>
<protein>
    <recommendedName>
        <fullName evidence="1">Cyclic nucleotide-binding domain-containing protein</fullName>
    </recommendedName>
</protein>
<reference evidence="2" key="1">
    <citation type="journal article" date="2015" name="Nature">
        <title>Complex archaea that bridge the gap between prokaryotes and eukaryotes.</title>
        <authorList>
            <person name="Spang A."/>
            <person name="Saw J.H."/>
            <person name="Jorgensen S.L."/>
            <person name="Zaremba-Niedzwiedzka K."/>
            <person name="Martijn J."/>
            <person name="Lind A.E."/>
            <person name="van Eijk R."/>
            <person name="Schleper C."/>
            <person name="Guy L."/>
            <person name="Ettema T.J."/>
        </authorList>
    </citation>
    <scope>NUCLEOTIDE SEQUENCE</scope>
</reference>
<organism evidence="2">
    <name type="scientific">marine sediment metagenome</name>
    <dbReference type="NCBI Taxonomy" id="412755"/>
    <lineage>
        <taxon>unclassified sequences</taxon>
        <taxon>metagenomes</taxon>
        <taxon>ecological metagenomes</taxon>
    </lineage>
</organism>
<dbReference type="EMBL" id="LAZR01062231">
    <property type="protein sequence ID" value="KKK61958.1"/>
    <property type="molecule type" value="Genomic_DNA"/>
</dbReference>
<proteinExistence type="predicted"/>
<comment type="caution">
    <text evidence="2">The sequence shown here is derived from an EMBL/GenBank/DDBJ whole genome shotgun (WGS) entry which is preliminary data.</text>
</comment>
<dbReference type="InterPro" id="IPR000595">
    <property type="entry name" value="cNMP-bd_dom"/>
</dbReference>
<evidence type="ECO:0000259" key="1">
    <source>
        <dbReference type="PROSITE" id="PS50042"/>
    </source>
</evidence>
<dbReference type="PROSITE" id="PS50042">
    <property type="entry name" value="CNMP_BINDING_3"/>
    <property type="match status" value="1"/>
</dbReference>